<dbReference type="Gene3D" id="3.40.50.720">
    <property type="entry name" value="NAD(P)-binding Rossmann-like Domain"/>
    <property type="match status" value="1"/>
</dbReference>
<dbReference type="InterPro" id="IPR000683">
    <property type="entry name" value="Gfo/Idh/MocA-like_OxRdtase_N"/>
</dbReference>
<gene>
    <name evidence="3" type="ORF">DBW71_04275</name>
</gene>
<organism evidence="3 4">
    <name type="scientific">PS1 clade bacterium</name>
    <dbReference type="NCBI Taxonomy" id="2175152"/>
    <lineage>
        <taxon>Bacteria</taxon>
        <taxon>Pseudomonadati</taxon>
        <taxon>Pseudomonadota</taxon>
        <taxon>Alphaproteobacteria</taxon>
        <taxon>PS1 clade</taxon>
    </lineage>
</organism>
<dbReference type="InterPro" id="IPR051450">
    <property type="entry name" value="Gfo/Idh/MocA_Oxidoreductases"/>
</dbReference>
<evidence type="ECO:0000313" key="3">
    <source>
        <dbReference type="EMBL" id="RCL73166.1"/>
    </source>
</evidence>
<evidence type="ECO:0000259" key="1">
    <source>
        <dbReference type="Pfam" id="PF01408"/>
    </source>
</evidence>
<dbReference type="Pfam" id="PF22725">
    <property type="entry name" value="GFO_IDH_MocA_C3"/>
    <property type="match status" value="1"/>
</dbReference>
<dbReference type="Gene3D" id="3.30.360.10">
    <property type="entry name" value="Dihydrodipicolinate Reductase, domain 2"/>
    <property type="match status" value="1"/>
</dbReference>
<dbReference type="GO" id="GO:0000166">
    <property type="term" value="F:nucleotide binding"/>
    <property type="evidence" value="ECO:0007669"/>
    <property type="project" value="InterPro"/>
</dbReference>
<sequence>MMKKIGIIGCGRQAPKHIKGYIENGINDIFVSDIINEKAQHLAAEFGINSLGIEELINSKEIDIYSVCTPPKTHDGIIEKLISNNKHFLCEKPISLSTDKLKRYIQMIKSNNTIAMGGYIYKFSPAYISLRETIHQKKIDINKAYLRVASPGSDAPWQHSILDGGGVINELVVHMVDLVQWYFGPIKEIKTIKKNTYSLNKIIKSDNIKQDAENYIFLKLVTESDVFVDIEADLISKEFVQFFEVNSKNFNSFCSIQPNIPLFIDNKIFKNFEFKNLYISQIEYFLNCIDKKISHTVSTLEESVSICNYIDKLKLD</sequence>
<dbReference type="Proteomes" id="UP000253570">
    <property type="component" value="Unassembled WGS sequence"/>
</dbReference>
<dbReference type="SUPFAM" id="SSF51735">
    <property type="entry name" value="NAD(P)-binding Rossmann-fold domains"/>
    <property type="match status" value="1"/>
</dbReference>
<protein>
    <submittedName>
        <fullName evidence="3">Gfo/Idh/MocA family oxidoreductase</fullName>
    </submittedName>
</protein>
<dbReference type="InterPro" id="IPR055170">
    <property type="entry name" value="GFO_IDH_MocA-like_dom"/>
</dbReference>
<proteinExistence type="predicted"/>
<feature type="domain" description="Gfo/Idh/MocA-like oxidoreductase N-terminal" evidence="1">
    <location>
        <begin position="4"/>
        <end position="117"/>
    </location>
</feature>
<dbReference type="SUPFAM" id="SSF55347">
    <property type="entry name" value="Glyceraldehyde-3-phosphate dehydrogenase-like, C-terminal domain"/>
    <property type="match status" value="1"/>
</dbReference>
<dbReference type="InterPro" id="IPR036291">
    <property type="entry name" value="NAD(P)-bd_dom_sf"/>
</dbReference>
<reference evidence="3 4" key="1">
    <citation type="journal article" date="2018" name="Microbiome">
        <title>Fine metagenomic profile of the Mediterranean stratified and mixed water columns revealed by assembly and recruitment.</title>
        <authorList>
            <person name="Haro-Moreno J.M."/>
            <person name="Lopez-Perez M."/>
            <person name="De La Torre J.R."/>
            <person name="Picazo A."/>
            <person name="Camacho A."/>
            <person name="Rodriguez-Valera F."/>
        </authorList>
    </citation>
    <scope>NUCLEOTIDE SEQUENCE [LARGE SCALE GENOMIC DNA]</scope>
    <source>
        <strain evidence="3">MED-G57</strain>
    </source>
</reference>
<name>A0A368DPB1_9PROT</name>
<evidence type="ECO:0000259" key="2">
    <source>
        <dbReference type="Pfam" id="PF22725"/>
    </source>
</evidence>
<evidence type="ECO:0000313" key="4">
    <source>
        <dbReference type="Proteomes" id="UP000253570"/>
    </source>
</evidence>
<comment type="caution">
    <text evidence="3">The sequence shown here is derived from an EMBL/GenBank/DDBJ whole genome shotgun (WGS) entry which is preliminary data.</text>
</comment>
<dbReference type="AlphaFoldDB" id="A0A368DPB1"/>
<dbReference type="EMBL" id="QOQD01000009">
    <property type="protein sequence ID" value="RCL73166.1"/>
    <property type="molecule type" value="Genomic_DNA"/>
</dbReference>
<dbReference type="Pfam" id="PF01408">
    <property type="entry name" value="GFO_IDH_MocA"/>
    <property type="match status" value="1"/>
</dbReference>
<dbReference type="PANTHER" id="PTHR43377">
    <property type="entry name" value="BILIVERDIN REDUCTASE A"/>
    <property type="match status" value="1"/>
</dbReference>
<feature type="domain" description="GFO/IDH/MocA-like oxidoreductase" evidence="2">
    <location>
        <begin position="150"/>
        <end position="238"/>
    </location>
</feature>
<accession>A0A368DPB1</accession>
<dbReference type="PANTHER" id="PTHR43377:SF1">
    <property type="entry name" value="BILIVERDIN REDUCTASE A"/>
    <property type="match status" value="1"/>
</dbReference>